<dbReference type="InterPro" id="IPR000380">
    <property type="entry name" value="Topo_IA"/>
</dbReference>
<sequence>MTTLYIAEKPSVARVLADELGKEVQKEGYIQCKNDVLVTWCFGHLLEQEEPDSYLPETVPVGRNGRKLWRKIDLPIIPTTWILKPRKDAFRQFKIIRDLLKQVKTVVHAGDPDREGQLLVDEVLEYCRFKGVIKRYWASAQDEASVRKALSTLTDNTDFLGWSHAALARSRADWLIGELHPCLYVVRP</sequence>
<keyword evidence="2" id="KW-0413">Isomerase</keyword>
<dbReference type="PANTHER" id="PTHR11390:SF21">
    <property type="entry name" value="DNA TOPOISOMERASE 3-ALPHA"/>
    <property type="match status" value="1"/>
</dbReference>
<dbReference type="EC" id="5.6.2.1" evidence="2"/>
<dbReference type="CDD" id="cd03362">
    <property type="entry name" value="TOPRIM_TopoIA_TopoIII"/>
    <property type="match status" value="1"/>
</dbReference>
<dbReference type="GO" id="GO:0043597">
    <property type="term" value="C:cytoplasmic replication fork"/>
    <property type="evidence" value="ECO:0007669"/>
    <property type="project" value="TreeGrafter"/>
</dbReference>
<name>A0A7H1NRJ0_9PROT</name>
<reference evidence="2 3" key="1">
    <citation type="submission" date="2020-08" db="EMBL/GenBank/DDBJ databases">
        <title>Complete genome sequence of Entomobacter blattae G55GP.</title>
        <authorList>
            <person name="Poehlein A."/>
            <person name="Guzman J."/>
            <person name="Daniel R."/>
            <person name="Vilcinskas A."/>
        </authorList>
    </citation>
    <scope>NUCLEOTIDE SEQUENCE [LARGE SCALE GENOMIC DNA]</scope>
    <source>
        <strain evidence="2 3">G55GP</strain>
    </source>
</reference>
<dbReference type="Proteomes" id="UP000516349">
    <property type="component" value="Chromosome"/>
</dbReference>
<dbReference type="GO" id="GO:0006281">
    <property type="term" value="P:DNA repair"/>
    <property type="evidence" value="ECO:0007669"/>
    <property type="project" value="TreeGrafter"/>
</dbReference>
<protein>
    <submittedName>
        <fullName evidence="2">DNA topoisomerase 3</fullName>
        <ecNumber evidence="2">5.6.2.1</ecNumber>
    </submittedName>
</protein>
<dbReference type="GO" id="GO:0006310">
    <property type="term" value="P:DNA recombination"/>
    <property type="evidence" value="ECO:0007669"/>
    <property type="project" value="TreeGrafter"/>
</dbReference>
<dbReference type="InterPro" id="IPR023405">
    <property type="entry name" value="Topo_IA_core_domain"/>
</dbReference>
<organism evidence="2 3">
    <name type="scientific">Entomobacter blattae</name>
    <dbReference type="NCBI Taxonomy" id="2762277"/>
    <lineage>
        <taxon>Bacteria</taxon>
        <taxon>Pseudomonadati</taxon>
        <taxon>Pseudomonadota</taxon>
        <taxon>Alphaproteobacteria</taxon>
        <taxon>Acetobacterales</taxon>
        <taxon>Acetobacteraceae</taxon>
        <taxon>Entomobacter</taxon>
    </lineage>
</organism>
<keyword evidence="3" id="KW-1185">Reference proteome</keyword>
<dbReference type="Pfam" id="PF01751">
    <property type="entry name" value="Toprim"/>
    <property type="match status" value="1"/>
</dbReference>
<dbReference type="KEGG" id="ebla:JGUZn3_11740"/>
<evidence type="ECO:0000313" key="3">
    <source>
        <dbReference type="Proteomes" id="UP000516349"/>
    </source>
</evidence>
<dbReference type="Gene3D" id="3.40.50.140">
    <property type="match status" value="1"/>
</dbReference>
<dbReference type="SMART" id="SM00493">
    <property type="entry name" value="TOPRIM"/>
    <property type="match status" value="1"/>
</dbReference>
<dbReference type="SUPFAM" id="SSF56712">
    <property type="entry name" value="Prokaryotic type I DNA topoisomerase"/>
    <property type="match status" value="1"/>
</dbReference>
<proteinExistence type="predicted"/>
<dbReference type="GO" id="GO:0003677">
    <property type="term" value="F:DNA binding"/>
    <property type="evidence" value="ECO:0007669"/>
    <property type="project" value="InterPro"/>
</dbReference>
<dbReference type="PANTHER" id="PTHR11390">
    <property type="entry name" value="PROKARYOTIC DNA TOPOISOMERASE"/>
    <property type="match status" value="1"/>
</dbReference>
<evidence type="ECO:0000259" key="1">
    <source>
        <dbReference type="PROSITE" id="PS50880"/>
    </source>
</evidence>
<dbReference type="InterPro" id="IPR034144">
    <property type="entry name" value="TOPRIM_TopoIII"/>
</dbReference>
<evidence type="ECO:0000313" key="2">
    <source>
        <dbReference type="EMBL" id="QNT78400.1"/>
    </source>
</evidence>
<dbReference type="RefSeq" id="WP_203412677.1">
    <property type="nucleotide sequence ID" value="NZ_CP060244.1"/>
</dbReference>
<dbReference type="GO" id="GO:0006265">
    <property type="term" value="P:DNA topological change"/>
    <property type="evidence" value="ECO:0007669"/>
    <property type="project" value="InterPro"/>
</dbReference>
<gene>
    <name evidence="2" type="primary">topB_2</name>
    <name evidence="2" type="ORF">JGUZn3_11740</name>
</gene>
<feature type="domain" description="Toprim" evidence="1">
    <location>
        <begin position="2"/>
        <end position="142"/>
    </location>
</feature>
<dbReference type="AlphaFoldDB" id="A0A7H1NRJ0"/>
<dbReference type="InterPro" id="IPR006171">
    <property type="entry name" value="TOPRIM_dom"/>
</dbReference>
<dbReference type="GO" id="GO:0003917">
    <property type="term" value="F:DNA topoisomerase type I (single strand cut, ATP-independent) activity"/>
    <property type="evidence" value="ECO:0007669"/>
    <property type="project" value="UniProtKB-EC"/>
</dbReference>
<dbReference type="PROSITE" id="PS50880">
    <property type="entry name" value="TOPRIM"/>
    <property type="match status" value="1"/>
</dbReference>
<dbReference type="EMBL" id="CP060244">
    <property type="protein sequence ID" value="QNT78400.1"/>
    <property type="molecule type" value="Genomic_DNA"/>
</dbReference>
<accession>A0A7H1NRJ0</accession>